<proteinExistence type="predicted"/>
<keyword evidence="1" id="KW-0732">Signal</keyword>
<evidence type="ECO:0000313" key="3">
    <source>
        <dbReference type="Proteomes" id="UP000266426"/>
    </source>
</evidence>
<dbReference type="EMBL" id="QZJZ01000005">
    <property type="protein sequence ID" value="RJP62036.1"/>
    <property type="molecule type" value="Genomic_DNA"/>
</dbReference>
<comment type="caution">
    <text evidence="2">The sequence shown here is derived from an EMBL/GenBank/DDBJ whole genome shotgun (WGS) entry which is preliminary data.</text>
</comment>
<name>A0A3A4RJK4_9BACT</name>
<feature type="chain" id="PRO_5017358422" evidence="1">
    <location>
        <begin position="21"/>
        <end position="213"/>
    </location>
</feature>
<protein>
    <submittedName>
        <fullName evidence="2">Uncharacterized protein</fullName>
    </submittedName>
</protein>
<feature type="signal peptide" evidence="1">
    <location>
        <begin position="1"/>
        <end position="20"/>
    </location>
</feature>
<sequence>MKRVFFSCALIMLLSGMACADSIVLYDANLSSQTPSQQSAVWNYGTANNGTAYFMNDGQDSFTRIDTHDSLSDNASYGTITSPGLNRTLGYTVNARIRINAMHPSQATNYQRGVCDLFVSSDDDQMGVMVRIRTDGIVINDNTWTTVQSVFFGAGETDTTEFVDYSLHVQGTTYTLKADGTEVLSGSLYTYSLATQIRVGDSTFGGSGIAVVR</sequence>
<dbReference type="AlphaFoldDB" id="A0A3A4RJK4"/>
<gene>
    <name evidence="2" type="ORF">C4541_00440</name>
</gene>
<evidence type="ECO:0000313" key="2">
    <source>
        <dbReference type="EMBL" id="RJP62036.1"/>
    </source>
</evidence>
<organism evidence="2 3">
    <name type="scientific">Candidatus Auribacter fodinae</name>
    <dbReference type="NCBI Taxonomy" id="2093366"/>
    <lineage>
        <taxon>Bacteria</taxon>
        <taxon>Pseudomonadati</taxon>
        <taxon>Candidatus Auribacterota</taxon>
        <taxon>Candidatus Auribacteria</taxon>
        <taxon>Candidatus Auribacterales</taxon>
        <taxon>Candidatus Auribacteraceae</taxon>
        <taxon>Candidatus Auribacter</taxon>
    </lineage>
</organism>
<evidence type="ECO:0000256" key="1">
    <source>
        <dbReference type="SAM" id="SignalP"/>
    </source>
</evidence>
<reference evidence="2 3" key="1">
    <citation type="journal article" date="2017" name="ISME J.">
        <title>Energy and carbon metabolisms in a deep terrestrial subsurface fluid microbial community.</title>
        <authorList>
            <person name="Momper L."/>
            <person name="Jungbluth S.P."/>
            <person name="Lee M.D."/>
            <person name="Amend J.P."/>
        </authorList>
    </citation>
    <scope>NUCLEOTIDE SEQUENCE [LARGE SCALE GENOMIC DNA]</scope>
    <source>
        <strain evidence="2">SURF_26</strain>
    </source>
</reference>
<dbReference type="Proteomes" id="UP000266426">
    <property type="component" value="Unassembled WGS sequence"/>
</dbReference>
<accession>A0A3A4RJK4</accession>
<dbReference type="PROSITE" id="PS51257">
    <property type="entry name" value="PROKAR_LIPOPROTEIN"/>
    <property type="match status" value="1"/>
</dbReference>